<comment type="caution">
    <text evidence="2">The sequence shown here is derived from an EMBL/GenBank/DDBJ whole genome shotgun (WGS) entry which is preliminary data.</text>
</comment>
<protein>
    <submittedName>
        <fullName evidence="2">Uncharacterized protein</fullName>
    </submittedName>
</protein>
<proteinExistence type="predicted"/>
<dbReference type="EMBL" id="CAJNJA010029207">
    <property type="protein sequence ID" value="CAE7621594.1"/>
    <property type="molecule type" value="Genomic_DNA"/>
</dbReference>
<dbReference type="AlphaFoldDB" id="A0A812V9A7"/>
<feature type="compositionally biased region" description="Basic and acidic residues" evidence="1">
    <location>
        <begin position="16"/>
        <end position="25"/>
    </location>
</feature>
<feature type="region of interest" description="Disordered" evidence="1">
    <location>
        <begin position="11"/>
        <end position="45"/>
    </location>
</feature>
<evidence type="ECO:0000313" key="2">
    <source>
        <dbReference type="EMBL" id="CAE7621594.1"/>
    </source>
</evidence>
<evidence type="ECO:0000256" key="1">
    <source>
        <dbReference type="SAM" id="MobiDB-lite"/>
    </source>
</evidence>
<organism evidence="2 3">
    <name type="scientific">Symbiodinium necroappetens</name>
    <dbReference type="NCBI Taxonomy" id="1628268"/>
    <lineage>
        <taxon>Eukaryota</taxon>
        <taxon>Sar</taxon>
        <taxon>Alveolata</taxon>
        <taxon>Dinophyceae</taxon>
        <taxon>Suessiales</taxon>
        <taxon>Symbiodiniaceae</taxon>
        <taxon>Symbiodinium</taxon>
    </lineage>
</organism>
<accession>A0A812V9A7</accession>
<dbReference type="OrthoDB" id="1305878at2759"/>
<evidence type="ECO:0000313" key="3">
    <source>
        <dbReference type="Proteomes" id="UP000601435"/>
    </source>
</evidence>
<dbReference type="Proteomes" id="UP000601435">
    <property type="component" value="Unassembled WGS sequence"/>
</dbReference>
<feature type="non-terminal residue" evidence="2">
    <location>
        <position position="134"/>
    </location>
</feature>
<keyword evidence="3" id="KW-1185">Reference proteome</keyword>
<reference evidence="2" key="1">
    <citation type="submission" date="2021-02" db="EMBL/GenBank/DDBJ databases">
        <authorList>
            <person name="Dougan E. K."/>
            <person name="Rhodes N."/>
            <person name="Thang M."/>
            <person name="Chan C."/>
        </authorList>
    </citation>
    <scope>NUCLEOTIDE SEQUENCE</scope>
</reference>
<sequence length="134" mass="14792">MLACLCADPWNTPEGDEVHVSDDHNLNALDSSEPPQDHAQPKMSSLVPPIKTVEEEDDAPPAFVATVSDEKAQVFTIAFSKSHGHAGIKFAYVDDLLVVEDVGADHIAQWNSMQKDEMVRVQPMDRIVAINEKR</sequence>
<name>A0A812V9A7_9DINO</name>
<gene>
    <name evidence="2" type="ORF">SNEC2469_LOCUS17593</name>
</gene>